<dbReference type="NCBIfam" id="TIGR00071">
    <property type="entry name" value="hisT_truA"/>
    <property type="match status" value="1"/>
</dbReference>
<evidence type="ECO:0000256" key="7">
    <source>
        <dbReference type="RuleBase" id="RU003792"/>
    </source>
</evidence>
<dbReference type="PANTHER" id="PTHR11142:SF0">
    <property type="entry name" value="TRNA PSEUDOURIDINE SYNTHASE-LIKE 1"/>
    <property type="match status" value="1"/>
</dbReference>
<dbReference type="RefSeq" id="WP_191071242.1">
    <property type="nucleotide sequence ID" value="NZ_JACRUO010000001.1"/>
</dbReference>
<keyword evidence="10" id="KW-1185">Reference proteome</keyword>
<protein>
    <recommendedName>
        <fullName evidence="4">tRNA pseudouridine synthase A</fullName>
        <ecNumber evidence="4">5.4.99.12</ecNumber>
    </recommendedName>
    <alternativeName>
        <fullName evidence="4">tRNA pseudouridine(38-40) synthase</fullName>
    </alternativeName>
    <alternativeName>
        <fullName evidence="4">tRNA pseudouridylate synthase I</fullName>
    </alternativeName>
    <alternativeName>
        <fullName evidence="4">tRNA-uridine isomerase I</fullName>
    </alternativeName>
</protein>
<evidence type="ECO:0000313" key="9">
    <source>
        <dbReference type="EMBL" id="MBD3689175.1"/>
    </source>
</evidence>
<dbReference type="GO" id="GO:0160147">
    <property type="term" value="F:tRNA pseudouridine(38-40) synthase activity"/>
    <property type="evidence" value="ECO:0007669"/>
    <property type="project" value="UniProtKB-EC"/>
</dbReference>
<evidence type="ECO:0000313" key="10">
    <source>
        <dbReference type="Proteomes" id="UP000627538"/>
    </source>
</evidence>
<dbReference type="CDD" id="cd02570">
    <property type="entry name" value="PseudoU_synth_EcTruA"/>
    <property type="match status" value="1"/>
</dbReference>
<dbReference type="PANTHER" id="PTHR11142">
    <property type="entry name" value="PSEUDOURIDYLATE SYNTHASE"/>
    <property type="match status" value="1"/>
</dbReference>
<comment type="catalytic activity">
    <reaction evidence="4 7">
        <text>uridine(38/39/40) in tRNA = pseudouridine(38/39/40) in tRNA</text>
        <dbReference type="Rhea" id="RHEA:22376"/>
        <dbReference type="Rhea" id="RHEA-COMP:10085"/>
        <dbReference type="Rhea" id="RHEA-COMP:10087"/>
        <dbReference type="ChEBI" id="CHEBI:65314"/>
        <dbReference type="ChEBI" id="CHEBI:65315"/>
        <dbReference type="EC" id="5.4.99.12"/>
    </reaction>
</comment>
<dbReference type="InterPro" id="IPR020095">
    <property type="entry name" value="PsdUridine_synth_TruA_C"/>
</dbReference>
<dbReference type="Pfam" id="PF01416">
    <property type="entry name" value="PseudoU_synth_1"/>
    <property type="match status" value="1"/>
</dbReference>
<organism evidence="9 10">
    <name type="scientific">Nanchangia anserum</name>
    <dbReference type="NCBI Taxonomy" id="2692125"/>
    <lineage>
        <taxon>Bacteria</taxon>
        <taxon>Bacillati</taxon>
        <taxon>Actinomycetota</taxon>
        <taxon>Actinomycetes</taxon>
        <taxon>Actinomycetales</taxon>
        <taxon>Actinomycetaceae</taxon>
        <taxon>Nanchangia</taxon>
    </lineage>
</organism>
<gene>
    <name evidence="4 9" type="primary">truA</name>
    <name evidence="9" type="ORF">H8R10_02885</name>
</gene>
<dbReference type="HAMAP" id="MF_00171">
    <property type="entry name" value="TruA"/>
    <property type="match status" value="1"/>
</dbReference>
<dbReference type="SUPFAM" id="SSF55120">
    <property type="entry name" value="Pseudouridine synthase"/>
    <property type="match status" value="1"/>
</dbReference>
<comment type="similarity">
    <text evidence="1 4 7">Belongs to the tRNA pseudouridine synthase TruA family.</text>
</comment>
<feature type="active site" description="Nucleophile" evidence="4 5">
    <location>
        <position position="55"/>
    </location>
</feature>
<name>A0A8I0G7A7_9ACTO</name>
<feature type="binding site" evidence="4 6">
    <location>
        <position position="130"/>
    </location>
    <ligand>
        <name>substrate</name>
    </ligand>
</feature>
<dbReference type="InterPro" id="IPR020103">
    <property type="entry name" value="PsdUridine_synth_cat_dom_sf"/>
</dbReference>
<proteinExistence type="inferred from homology"/>
<dbReference type="GO" id="GO:0003723">
    <property type="term" value="F:RNA binding"/>
    <property type="evidence" value="ECO:0007669"/>
    <property type="project" value="InterPro"/>
</dbReference>
<comment type="caution">
    <text evidence="9">The sequence shown here is derived from an EMBL/GenBank/DDBJ whole genome shotgun (WGS) entry which is preliminary data.</text>
</comment>
<dbReference type="Gene3D" id="3.30.70.580">
    <property type="entry name" value="Pseudouridine synthase I, catalytic domain, N-terminal subdomain"/>
    <property type="match status" value="1"/>
</dbReference>
<comment type="caution">
    <text evidence="4">Lacks conserved residue(s) required for the propagation of feature annotation.</text>
</comment>
<dbReference type="InterPro" id="IPR020094">
    <property type="entry name" value="TruA/RsuA/RluB/E/F_N"/>
</dbReference>
<dbReference type="PIRSF" id="PIRSF001430">
    <property type="entry name" value="tRNA_psdUrid_synth"/>
    <property type="match status" value="1"/>
</dbReference>
<comment type="function">
    <text evidence="4">Formation of pseudouridine at positions 38, 39 and 40 in the anticodon stem and loop of transfer RNAs.</text>
</comment>
<dbReference type="AlphaFoldDB" id="A0A8I0G7A7"/>
<keyword evidence="2 4" id="KW-0819">tRNA processing</keyword>
<dbReference type="EC" id="5.4.99.12" evidence="4"/>
<evidence type="ECO:0000256" key="6">
    <source>
        <dbReference type="PIRSR" id="PIRSR001430-2"/>
    </source>
</evidence>
<sequence length="286" mass="30638">MSDTQRVRLDIAYAGGAFHGWAAQPGLRTVEGMLAEALATITRGTVALTVAGRTDAGVHAAWQVAHVDIASEVWDGLPGRSTRSSGEALADRLNGVLGHMCEADPDVIVRSAAPVADTFDARFSACGRHYRYLAADLRALACPWRLDVAVAKRPLDVAAMGEAARALIGEHDFLPFAKPRPGATTIRHLKQLDVSRTPDGLVAFTLHADAFCHSQVRFMVGALMRVGERARPIGWIGDVLRAGVRDSAVPVAPARGLTLVRVDYPAPENYAAQAERARVVRTLPAR</sequence>
<comment type="subunit">
    <text evidence="4">Homodimer.</text>
</comment>
<evidence type="ECO:0000256" key="4">
    <source>
        <dbReference type="HAMAP-Rule" id="MF_00171"/>
    </source>
</evidence>
<dbReference type="InterPro" id="IPR020097">
    <property type="entry name" value="PsdUridine_synth_TruA_a/b_dom"/>
</dbReference>
<dbReference type="InterPro" id="IPR001406">
    <property type="entry name" value="PsdUridine_synth_TruA"/>
</dbReference>
<evidence type="ECO:0000256" key="3">
    <source>
        <dbReference type="ARBA" id="ARBA00023235"/>
    </source>
</evidence>
<reference evidence="9 10" key="1">
    <citation type="submission" date="2020-08" db="EMBL/GenBank/DDBJ databases">
        <title>Winkia gen. nov., sp. nov., isolated from faeces of the Anser albifrons in China.</title>
        <authorList>
            <person name="Liu Q."/>
        </authorList>
    </citation>
    <scope>NUCLEOTIDE SEQUENCE [LARGE SCALE GENOMIC DNA]</scope>
    <source>
        <strain evidence="9 10">C62</strain>
    </source>
</reference>
<evidence type="ECO:0000256" key="2">
    <source>
        <dbReference type="ARBA" id="ARBA00022694"/>
    </source>
</evidence>
<dbReference type="GO" id="GO:0031119">
    <property type="term" value="P:tRNA pseudouridine synthesis"/>
    <property type="evidence" value="ECO:0007669"/>
    <property type="project" value="UniProtKB-UniRule"/>
</dbReference>
<evidence type="ECO:0000256" key="5">
    <source>
        <dbReference type="PIRSR" id="PIRSR001430-1"/>
    </source>
</evidence>
<evidence type="ECO:0000256" key="1">
    <source>
        <dbReference type="ARBA" id="ARBA00009375"/>
    </source>
</evidence>
<keyword evidence="3 4" id="KW-0413">Isomerase</keyword>
<dbReference type="Proteomes" id="UP000627538">
    <property type="component" value="Unassembled WGS sequence"/>
</dbReference>
<feature type="domain" description="Pseudouridine synthase I TruA alpha/beta" evidence="8">
    <location>
        <begin position="163"/>
        <end position="265"/>
    </location>
</feature>
<dbReference type="Gene3D" id="3.30.70.660">
    <property type="entry name" value="Pseudouridine synthase I, catalytic domain, C-terminal subdomain"/>
    <property type="match status" value="1"/>
</dbReference>
<evidence type="ECO:0000259" key="8">
    <source>
        <dbReference type="Pfam" id="PF01416"/>
    </source>
</evidence>
<dbReference type="EMBL" id="JACRUO010000001">
    <property type="protein sequence ID" value="MBD3689175.1"/>
    <property type="molecule type" value="Genomic_DNA"/>
</dbReference>
<accession>A0A8I0G7A7</accession>